<evidence type="ECO:0000313" key="2">
    <source>
        <dbReference type="Proteomes" id="UP000019494"/>
    </source>
</evidence>
<keyword evidence="2" id="KW-1185">Reference proteome</keyword>
<protein>
    <recommendedName>
        <fullName evidence="3">Polyketide cyclase</fullName>
    </recommendedName>
</protein>
<name>W9GP89_9MICO</name>
<proteinExistence type="predicted"/>
<evidence type="ECO:0000313" key="1">
    <source>
        <dbReference type="EMBL" id="EWT07960.1"/>
    </source>
</evidence>
<evidence type="ECO:0008006" key="3">
    <source>
        <dbReference type="Google" id="ProtNLM"/>
    </source>
</evidence>
<comment type="caution">
    <text evidence="1">The sequence shown here is derived from an EMBL/GenBank/DDBJ whole genome shotgun (WGS) entry which is preliminary data.</text>
</comment>
<dbReference type="SUPFAM" id="SSF55961">
    <property type="entry name" value="Bet v1-like"/>
    <property type="match status" value="1"/>
</dbReference>
<dbReference type="OrthoDB" id="5951835at2"/>
<dbReference type="AlphaFoldDB" id="W9GP89"/>
<organism evidence="1 2">
    <name type="scientific">Intrasporangium chromatireducens Q5-1</name>
    <dbReference type="NCBI Taxonomy" id="584657"/>
    <lineage>
        <taxon>Bacteria</taxon>
        <taxon>Bacillati</taxon>
        <taxon>Actinomycetota</taxon>
        <taxon>Actinomycetes</taxon>
        <taxon>Micrococcales</taxon>
        <taxon>Intrasporangiaceae</taxon>
        <taxon>Intrasporangium</taxon>
    </lineage>
</organism>
<accession>W9GP89</accession>
<dbReference type="Pfam" id="PF10604">
    <property type="entry name" value="Polyketide_cyc2"/>
    <property type="match status" value="1"/>
</dbReference>
<dbReference type="Proteomes" id="UP000019494">
    <property type="component" value="Unassembled WGS sequence"/>
</dbReference>
<reference evidence="2" key="1">
    <citation type="submission" date="2013-08" db="EMBL/GenBank/DDBJ databases">
        <title>Intrasporangium oryzae NRRL B-24470.</title>
        <authorList>
            <person name="Liu H."/>
            <person name="Wang G."/>
        </authorList>
    </citation>
    <scope>NUCLEOTIDE SEQUENCE [LARGE SCALE GENOMIC DNA]</scope>
    <source>
        <strain evidence="2">Q5-1</strain>
    </source>
</reference>
<dbReference type="EMBL" id="AWQS01000001">
    <property type="protein sequence ID" value="EWT07960.1"/>
    <property type="molecule type" value="Genomic_DNA"/>
</dbReference>
<dbReference type="InterPro" id="IPR023393">
    <property type="entry name" value="START-like_dom_sf"/>
</dbReference>
<sequence length="153" mass="17066">MWQPEVSGSIEIDRPVDEVFDFVVDERNEPLYNPTMTASAKITPGPIGVGTRFAATVTSFRHGTSMVVEFTGVDRPHRIESTTNLEGMLIVGGMTFEAVPAGTRMSWRWQLRPTGALRLLKPLMALLGQRNERRIWTGLKEHLESRTPTQAAS</sequence>
<gene>
    <name evidence="1" type="ORF">N864_11585</name>
</gene>
<dbReference type="InterPro" id="IPR019587">
    <property type="entry name" value="Polyketide_cyclase/dehydratase"/>
</dbReference>
<dbReference type="RefSeq" id="WP_034711905.1">
    <property type="nucleotide sequence ID" value="NZ_AWQS01000001.1"/>
</dbReference>
<dbReference type="Gene3D" id="3.30.530.20">
    <property type="match status" value="1"/>
</dbReference>